<protein>
    <submittedName>
        <fullName evidence="3">BHLH domain-containing protein</fullName>
    </submittedName>
</protein>
<dbReference type="InterPro" id="IPR051609">
    <property type="entry name" value="NmrA/Isoflavone_reductase-like"/>
</dbReference>
<keyword evidence="1" id="KW-0521">NADP</keyword>
<dbReference type="PANTHER" id="PTHR47706">
    <property type="entry name" value="NMRA-LIKE FAMILY PROTEIN"/>
    <property type="match status" value="1"/>
</dbReference>
<dbReference type="InterPro" id="IPR036291">
    <property type="entry name" value="NAD(P)-bd_dom_sf"/>
</dbReference>
<dbReference type="EMBL" id="JACAZH010000006">
    <property type="protein sequence ID" value="KAF7367169.1"/>
    <property type="molecule type" value="Genomic_DNA"/>
</dbReference>
<evidence type="ECO:0000313" key="3">
    <source>
        <dbReference type="EMBL" id="KAF7367169.1"/>
    </source>
</evidence>
<name>A0A8H6YXS1_9AGAR</name>
<keyword evidence="2" id="KW-0560">Oxidoreductase</keyword>
<sequence length="235" mass="24548">MSSYKSFAVVGSGHIGGPILSALAAANASVILLSRLADSVAAVFKEHRIDVVISTVATEALGVQKVLADAAHLAAVKFSSGFADGKYTWVGKGDAPVSFTSIPDIAGFVAHVLTTLPPSQLENRILRLEGDRASMNQVAAKFNVPIDHVDALPAGTPRAEMLAAFMKIIEAGGGSTGWDPEKGVGREREARRLAVRISCGRVISGAPSTTCITFNVHSTSIENKAEVLNGRDAEL</sequence>
<evidence type="ECO:0000256" key="2">
    <source>
        <dbReference type="ARBA" id="ARBA00023002"/>
    </source>
</evidence>
<dbReference type="Gene3D" id="3.40.50.720">
    <property type="entry name" value="NAD(P)-binding Rossmann-like Domain"/>
    <property type="match status" value="1"/>
</dbReference>
<dbReference type="Proteomes" id="UP000623467">
    <property type="component" value="Unassembled WGS sequence"/>
</dbReference>
<dbReference type="SUPFAM" id="SSF51735">
    <property type="entry name" value="NAD(P)-binding Rossmann-fold domains"/>
    <property type="match status" value="1"/>
</dbReference>
<organism evidence="3 4">
    <name type="scientific">Mycena sanguinolenta</name>
    <dbReference type="NCBI Taxonomy" id="230812"/>
    <lineage>
        <taxon>Eukaryota</taxon>
        <taxon>Fungi</taxon>
        <taxon>Dikarya</taxon>
        <taxon>Basidiomycota</taxon>
        <taxon>Agaricomycotina</taxon>
        <taxon>Agaricomycetes</taxon>
        <taxon>Agaricomycetidae</taxon>
        <taxon>Agaricales</taxon>
        <taxon>Marasmiineae</taxon>
        <taxon>Mycenaceae</taxon>
        <taxon>Mycena</taxon>
    </lineage>
</organism>
<dbReference type="AlphaFoldDB" id="A0A8H6YXS1"/>
<dbReference type="PANTHER" id="PTHR47706:SF9">
    <property type="entry name" value="NMRA-LIKE DOMAIN-CONTAINING PROTEIN-RELATED"/>
    <property type="match status" value="1"/>
</dbReference>
<proteinExistence type="predicted"/>
<accession>A0A8H6YXS1</accession>
<evidence type="ECO:0000256" key="1">
    <source>
        <dbReference type="ARBA" id="ARBA00022857"/>
    </source>
</evidence>
<reference evidence="3" key="1">
    <citation type="submission" date="2020-05" db="EMBL/GenBank/DDBJ databases">
        <title>Mycena genomes resolve the evolution of fungal bioluminescence.</title>
        <authorList>
            <person name="Tsai I.J."/>
        </authorList>
    </citation>
    <scope>NUCLEOTIDE SEQUENCE</scope>
    <source>
        <strain evidence="3">160909Yilan</strain>
    </source>
</reference>
<dbReference type="GO" id="GO:0016491">
    <property type="term" value="F:oxidoreductase activity"/>
    <property type="evidence" value="ECO:0007669"/>
    <property type="project" value="UniProtKB-KW"/>
</dbReference>
<keyword evidence="4" id="KW-1185">Reference proteome</keyword>
<evidence type="ECO:0000313" key="4">
    <source>
        <dbReference type="Proteomes" id="UP000623467"/>
    </source>
</evidence>
<comment type="caution">
    <text evidence="3">The sequence shown here is derived from an EMBL/GenBank/DDBJ whole genome shotgun (WGS) entry which is preliminary data.</text>
</comment>
<dbReference type="OrthoDB" id="5283654at2759"/>
<gene>
    <name evidence="3" type="ORF">MSAN_00976700</name>
</gene>